<proteinExistence type="predicted"/>
<dbReference type="InterPro" id="IPR053172">
    <property type="entry name" value="Tn903_transposase"/>
</dbReference>
<evidence type="ECO:0000313" key="3">
    <source>
        <dbReference type="Proteomes" id="UP001642464"/>
    </source>
</evidence>
<feature type="domain" description="Transposase DDE" evidence="1">
    <location>
        <begin position="22"/>
        <end position="133"/>
    </location>
</feature>
<reference evidence="2 3" key="1">
    <citation type="submission" date="2024-02" db="EMBL/GenBank/DDBJ databases">
        <authorList>
            <person name="Chen Y."/>
            <person name="Shah S."/>
            <person name="Dougan E. K."/>
            <person name="Thang M."/>
            <person name="Chan C."/>
        </authorList>
    </citation>
    <scope>NUCLEOTIDE SEQUENCE [LARGE SCALE GENOMIC DNA]</scope>
</reference>
<keyword evidence="3" id="KW-1185">Reference proteome</keyword>
<organism evidence="2 3">
    <name type="scientific">Durusdinium trenchii</name>
    <dbReference type="NCBI Taxonomy" id="1381693"/>
    <lineage>
        <taxon>Eukaryota</taxon>
        <taxon>Sar</taxon>
        <taxon>Alveolata</taxon>
        <taxon>Dinophyceae</taxon>
        <taxon>Suessiales</taxon>
        <taxon>Symbiodiniaceae</taxon>
        <taxon>Durusdinium</taxon>
    </lineage>
</organism>
<comment type="caution">
    <text evidence="2">The sequence shown here is derived from an EMBL/GenBank/DDBJ whole genome shotgun (WGS) entry which is preliminary data.</text>
</comment>
<dbReference type="EMBL" id="CAXAMM010015891">
    <property type="protein sequence ID" value="CAK9037441.1"/>
    <property type="molecule type" value="Genomic_DNA"/>
</dbReference>
<evidence type="ECO:0000259" key="1">
    <source>
        <dbReference type="Pfam" id="PF13737"/>
    </source>
</evidence>
<dbReference type="PANTHER" id="PTHR34631">
    <property type="match status" value="1"/>
</dbReference>
<evidence type="ECO:0000313" key="2">
    <source>
        <dbReference type="EMBL" id="CAK9037441.1"/>
    </source>
</evidence>
<accession>A0ABP0LE59</accession>
<gene>
    <name evidence="2" type="ORF">SCF082_LOCUS22152</name>
</gene>
<dbReference type="PANTHER" id="PTHR34631:SF3">
    <property type="entry name" value="ISSOD12 TRANSPOSASE TNPA_ISSOD12"/>
    <property type="match status" value="1"/>
</dbReference>
<dbReference type="Proteomes" id="UP001642464">
    <property type="component" value="Unassembled WGS sequence"/>
</dbReference>
<dbReference type="InterPro" id="IPR025668">
    <property type="entry name" value="Tnp_DDE_dom"/>
</dbReference>
<dbReference type="Pfam" id="PF13737">
    <property type="entry name" value="DDE_Tnp_1_5"/>
    <property type="match status" value="1"/>
</dbReference>
<sequence length="313" mass="36213">MGTKKKTAYKVTNWREYNESLVRRGDITLWFDEDALATWEHANEEVKRGRPFTYSDAAIECLLMLRELFRLPYRQTEGLGRALVQLMDVDVPIPSFTLLAKRAAKLKTSLDVSHTRGPIDMVVDSTGLKVVGEGEWRSAAYQTCRRKTWRKLHLSINPETQEIMAEVLTTRSKVDAESVPELLKQVDQPIDKFYGDGAYDRWAVHKQLEKQGIAPIIPPQRGAVIKQHGNCKANPLAHDEAVRTIRRMGRSSWKREIGYHRRSLVETSMFRLKQAFGNRLKNKAFENQRIEVRLRCKLLNHFTQLGRPKSKWN</sequence>
<dbReference type="NCBIfam" id="NF033579">
    <property type="entry name" value="transpos_IS5_2"/>
    <property type="match status" value="1"/>
</dbReference>
<name>A0ABP0LE59_9DINO</name>
<protein>
    <submittedName>
        <fullName evidence="2">Probable transposase for transposon Tn903</fullName>
    </submittedName>
</protein>
<dbReference type="InterPro" id="IPR053520">
    <property type="entry name" value="Transposase_Tn903"/>
</dbReference>